<accession>E5ARD9</accession>
<dbReference type="KEGG" id="brh:RBRH_01589"/>
<evidence type="ECO:0000313" key="2">
    <source>
        <dbReference type="EMBL" id="CBW75171.1"/>
    </source>
</evidence>
<dbReference type="HOGENOM" id="CLU_030001_0_0_4"/>
<dbReference type="EMBL" id="FR687359">
    <property type="protein sequence ID" value="CBW75171.1"/>
    <property type="molecule type" value="Genomic_DNA"/>
</dbReference>
<feature type="domain" description="F-box" evidence="1">
    <location>
        <begin position="44"/>
        <end position="94"/>
    </location>
</feature>
<gene>
    <name evidence="2" type="ordered locus">RBRH_01589</name>
</gene>
<organism evidence="2 3">
    <name type="scientific">Mycetohabitans rhizoxinica (strain DSM 19002 / CIP 109453 / HKI 454)</name>
    <name type="common">Paraburkholderia rhizoxinica</name>
    <dbReference type="NCBI Taxonomy" id="882378"/>
    <lineage>
        <taxon>Bacteria</taxon>
        <taxon>Pseudomonadati</taxon>
        <taxon>Pseudomonadota</taxon>
        <taxon>Betaproteobacteria</taxon>
        <taxon>Burkholderiales</taxon>
        <taxon>Burkholderiaceae</taxon>
        <taxon>Mycetohabitans</taxon>
    </lineage>
</organism>
<proteinExistence type="predicted"/>
<name>E5ARD9_MYCRK</name>
<evidence type="ECO:0000313" key="3">
    <source>
        <dbReference type="Proteomes" id="UP000007437"/>
    </source>
</evidence>
<dbReference type="Proteomes" id="UP000007437">
    <property type="component" value="Chromosome"/>
</dbReference>
<dbReference type="RefSeq" id="WP_013435400.1">
    <property type="nucleotide sequence ID" value="NC_014722.1"/>
</dbReference>
<sequence>MDFDLNAALNDSRAFICASKAYPQPTAPLKPPSGILVDLPVKRPTTYYELPLELIARIGDNVPVQDVKNFSTVDRRTYHAMQSRRRIYSYWQRASQAVSLASVEKLLEEMDGTLSEPAQHIEPIEALRQRLQALPEADQAEAFKRLFMAADRIPKEGVQIQKAMTAMLSSFPDDEQFELFDFVMAMAQKRRPDDENVWPELADQLTCFPGGAPEYLEGYEALLAQLPYLGDARQAEIITVLSTMLCDFDEANGYPSTKTSELYAILRERVLQLSPSHQGAPVGAMAAAVLALPETEQSIRYAEMRNLAMSLPDEQWGIALYRLPAGFTVLPLDRYAEEFQLLEFGLERVPLAQRVQAASGLLDRVFHMDDMLAKRVWQRALGLLDGTEEAKLFEFLNEIKAMGVTSSLREDNWRIAVDSIMSFIKRNRFSEQARSRFIEILPSMKIYLY</sequence>
<dbReference type="OrthoDB" id="9125788at2"/>
<reference evidence="2 3" key="1">
    <citation type="journal article" date="2011" name="J. Bacteriol.">
        <title>Complete genome sequence of Burkholderia rhizoxinica, an endosymbiont of Rhizopus microsporus.</title>
        <authorList>
            <person name="Lackner G."/>
            <person name="Moebius N."/>
            <person name="Partida-Martinez L."/>
            <person name="Hertweck C."/>
        </authorList>
    </citation>
    <scope>NUCLEOTIDE SEQUENCE [LARGE SCALE GENOMIC DNA]</scope>
    <source>
        <strain evidence="3">DSM 19002 / CIP 109453 / HKI 454</strain>
    </source>
</reference>
<evidence type="ECO:0000259" key="1">
    <source>
        <dbReference type="PROSITE" id="PS50181"/>
    </source>
</evidence>
<dbReference type="STRING" id="882378.RBRH_01589"/>
<protein>
    <recommendedName>
        <fullName evidence="1">F-box domain-containing protein</fullName>
    </recommendedName>
</protein>
<dbReference type="AlphaFoldDB" id="E5ARD9"/>
<dbReference type="InterPro" id="IPR001810">
    <property type="entry name" value="F-box_dom"/>
</dbReference>
<dbReference type="PROSITE" id="PS50181">
    <property type="entry name" value="FBOX"/>
    <property type="match status" value="1"/>
</dbReference>